<keyword evidence="4" id="KW-1185">Reference proteome</keyword>
<proteinExistence type="predicted"/>
<evidence type="ECO:0000313" key="2">
    <source>
        <dbReference type="EMBL" id="SHH55506.1"/>
    </source>
</evidence>
<sequence length="50" mass="5860">MDYLEVLTVFSDPFNQVSVKKITPYFLLCYLQHKVQGKLISKKSKLARLK</sequence>
<dbReference type="Proteomes" id="UP000290037">
    <property type="component" value="Unassembled WGS sequence"/>
</dbReference>
<evidence type="ECO:0000313" key="3">
    <source>
        <dbReference type="Proteomes" id="UP000184240"/>
    </source>
</evidence>
<name>A0A1M5TY05_9FLAO</name>
<reference evidence="2" key="2">
    <citation type="submission" date="2016-11" db="EMBL/GenBank/DDBJ databases">
        <authorList>
            <person name="Jaros S."/>
            <person name="Januszkiewicz K."/>
            <person name="Wedrychowicz H."/>
        </authorList>
    </citation>
    <scope>NUCLEOTIDE SEQUENCE [LARGE SCALE GENOMIC DNA]</scope>
    <source>
        <strain evidence="2">DSM 19859</strain>
    </source>
</reference>
<dbReference type="AlphaFoldDB" id="A0A1M5TY05"/>
<reference evidence="3" key="1">
    <citation type="submission" date="2016-11" db="EMBL/GenBank/DDBJ databases">
        <authorList>
            <person name="Varghese N."/>
            <person name="Submissions S."/>
        </authorList>
    </citation>
    <scope>NUCLEOTIDE SEQUENCE [LARGE SCALE GENOMIC DNA]</scope>
    <source>
        <strain evidence="3">DSM 19859</strain>
    </source>
</reference>
<accession>A0A1M5TY05</accession>
<dbReference type="STRING" id="573501.SAMN04487999_0490"/>
<dbReference type="Proteomes" id="UP000184240">
    <property type="component" value="Unassembled WGS sequence"/>
</dbReference>
<organism evidence="2 3">
    <name type="scientific">Leeuwenhoekiella palythoae</name>
    <dbReference type="NCBI Taxonomy" id="573501"/>
    <lineage>
        <taxon>Bacteria</taxon>
        <taxon>Pseudomonadati</taxon>
        <taxon>Bacteroidota</taxon>
        <taxon>Flavobacteriia</taxon>
        <taxon>Flavobacteriales</taxon>
        <taxon>Flavobacteriaceae</taxon>
        <taxon>Leeuwenhoekiella</taxon>
    </lineage>
</organism>
<protein>
    <submittedName>
        <fullName evidence="2">Uncharacterized protein</fullName>
    </submittedName>
</protein>
<evidence type="ECO:0000313" key="4">
    <source>
        <dbReference type="Proteomes" id="UP000290037"/>
    </source>
</evidence>
<evidence type="ECO:0000313" key="1">
    <source>
        <dbReference type="EMBL" id="RXG28524.1"/>
    </source>
</evidence>
<dbReference type="EMBL" id="QOVN01000004">
    <property type="protein sequence ID" value="RXG28524.1"/>
    <property type="molecule type" value="Genomic_DNA"/>
</dbReference>
<dbReference type="EMBL" id="FQXT01000001">
    <property type="protein sequence ID" value="SHH55506.1"/>
    <property type="molecule type" value="Genomic_DNA"/>
</dbReference>
<reference evidence="1 4" key="3">
    <citation type="submission" date="2018-07" db="EMBL/GenBank/DDBJ databases">
        <title>Leeuwenhoekiella genomics.</title>
        <authorList>
            <person name="Tahon G."/>
            <person name="Willems A."/>
        </authorList>
    </citation>
    <scope>NUCLEOTIDE SEQUENCE [LARGE SCALE GENOMIC DNA]</scope>
    <source>
        <strain evidence="1 4">LMG 24856</strain>
    </source>
</reference>
<gene>
    <name evidence="1" type="ORF">DSM01_1983</name>
    <name evidence="2" type="ORF">SAMN04487999_0490</name>
</gene>